<dbReference type="Proteomes" id="UP000005777">
    <property type="component" value="Unassembled WGS sequence"/>
</dbReference>
<accession>W1MXE8</accession>
<evidence type="ECO:0000313" key="3">
    <source>
        <dbReference type="EMBL" id="EQW18117.1"/>
    </source>
</evidence>
<feature type="transmembrane region" description="Helical" evidence="2">
    <location>
        <begin position="21"/>
        <end position="43"/>
    </location>
</feature>
<proteinExistence type="predicted"/>
<keyword evidence="2" id="KW-1133">Transmembrane helix</keyword>
<dbReference type="EMBL" id="ADCX01000002">
    <property type="protein sequence ID" value="EQW18117.1"/>
    <property type="molecule type" value="Genomic_DNA"/>
</dbReference>
<feature type="compositionally biased region" description="Basic and acidic residues" evidence="1">
    <location>
        <begin position="167"/>
        <end position="176"/>
    </location>
</feature>
<comment type="caution">
    <text evidence="3">The sequence shown here is derived from an EMBL/GenBank/DDBJ whole genome shotgun (WGS) entry which is preliminary data.</text>
</comment>
<evidence type="ECO:0000256" key="1">
    <source>
        <dbReference type="SAM" id="MobiDB-lite"/>
    </source>
</evidence>
<dbReference type="eggNOG" id="ENOG5030QPH">
    <property type="taxonomic scope" value="Bacteria"/>
</dbReference>
<dbReference type="AlphaFoldDB" id="W1MXE8"/>
<evidence type="ECO:0008006" key="5">
    <source>
        <dbReference type="Google" id="ProtNLM"/>
    </source>
</evidence>
<reference evidence="3 4" key="1">
    <citation type="submission" date="2012-01" db="EMBL/GenBank/DDBJ databases">
        <title>The Genome Sequence of Scardovia inopinata F0304.</title>
        <authorList>
            <consortium name="The Broad Institute Genome Sequencing Platform"/>
            <person name="Ward D."/>
            <person name="Earl A."/>
            <person name="Feldgarden M."/>
            <person name="Gevers D."/>
            <person name="Young S."/>
            <person name="Zeng Q."/>
            <person name="Koehrsen M."/>
            <person name="Alvarado L."/>
            <person name="Berlin A.M."/>
            <person name="Borenstein D."/>
            <person name="Chapman S.B."/>
            <person name="Chen Z."/>
            <person name="Engels R."/>
            <person name="Freedman E."/>
            <person name="Gellesch M."/>
            <person name="Goldberg J."/>
            <person name="Griggs A."/>
            <person name="Gujja S."/>
            <person name="Heilman E.R."/>
            <person name="Heiman D.I."/>
            <person name="Hepburn T.A."/>
            <person name="Howarth C."/>
            <person name="Jen D."/>
            <person name="Larson L."/>
            <person name="Mehta T."/>
            <person name="Park D."/>
            <person name="Pearson M."/>
            <person name="Richards J."/>
            <person name="Roberts A."/>
            <person name="Saif S."/>
            <person name="Shea T.D."/>
            <person name="Shenoy N."/>
            <person name="Sisk P."/>
            <person name="Stolte C."/>
            <person name="Sykes S.N."/>
            <person name="Walk T."/>
            <person name="White J."/>
            <person name="Yandava C."/>
            <person name="Izard J."/>
            <person name="Baranova O.V."/>
            <person name="Blanton J.M."/>
            <person name="Tanner A.C."/>
            <person name="Dewhirst F."/>
            <person name="Haas B."/>
            <person name="Nusbaum C."/>
            <person name="Birren B."/>
        </authorList>
    </citation>
    <scope>NUCLEOTIDE SEQUENCE [LARGE SCALE GENOMIC DNA]</scope>
    <source>
        <strain evidence="3 4">F0304</strain>
    </source>
</reference>
<evidence type="ECO:0000256" key="2">
    <source>
        <dbReference type="SAM" id="Phobius"/>
    </source>
</evidence>
<keyword evidence="2" id="KW-0472">Membrane</keyword>
<evidence type="ECO:0000313" key="4">
    <source>
        <dbReference type="Proteomes" id="UP000005777"/>
    </source>
</evidence>
<gene>
    <name evidence="3" type="ORF">HMPREF9020_01485</name>
</gene>
<dbReference type="RefSeq" id="WP_048349305.1">
    <property type="nucleotide sequence ID" value="NZ_GG770225.1"/>
</dbReference>
<dbReference type="HOGENOM" id="CLU_1553793_0_0_11"/>
<protein>
    <recommendedName>
        <fullName evidence="5">DUF3592 domain-containing protein</fullName>
    </recommendedName>
</protein>
<name>W1MXE8_SCAIO</name>
<feature type="region of interest" description="Disordered" evidence="1">
    <location>
        <begin position="163"/>
        <end position="184"/>
    </location>
</feature>
<sequence>MQQEQKKSSDRFDSQKLKKQTSIAALLFAISLVISIVLNIFVYQSPISYTEVQASPENAVKTTGVSHPTNRTTTIRETYTLTVRLDDGSEDQVGVNNPSKYVKGHSTTFYRYSKDGALYESVHAIRSTLPAAKASVYANVATFLLLLLTVVMLVLWQRSKGKQKKQKPLESHDSERFPGSGNRI</sequence>
<keyword evidence="4" id="KW-1185">Reference proteome</keyword>
<organism evidence="3 4">
    <name type="scientific">Scardovia inopinata F0304</name>
    <dbReference type="NCBI Taxonomy" id="641146"/>
    <lineage>
        <taxon>Bacteria</taxon>
        <taxon>Bacillati</taxon>
        <taxon>Actinomycetota</taxon>
        <taxon>Actinomycetes</taxon>
        <taxon>Bifidobacteriales</taxon>
        <taxon>Bifidobacteriaceae</taxon>
        <taxon>Scardovia</taxon>
    </lineage>
</organism>
<keyword evidence="2" id="KW-0812">Transmembrane</keyword>
<feature type="transmembrane region" description="Helical" evidence="2">
    <location>
        <begin position="136"/>
        <end position="156"/>
    </location>
</feature>